<evidence type="ECO:0000256" key="1">
    <source>
        <dbReference type="ARBA" id="ARBA00022553"/>
    </source>
</evidence>
<dbReference type="GeneID" id="19246497"/>
<evidence type="ECO:0000256" key="3">
    <source>
        <dbReference type="ARBA" id="ARBA00022679"/>
    </source>
</evidence>
<keyword evidence="4" id="KW-0949">S-adenosyl-L-methionine</keyword>
<keyword evidence="1" id="KW-0597">Phosphoprotein</keyword>
<dbReference type="PANTHER" id="PTHR32183">
    <property type="match status" value="1"/>
</dbReference>
<name>E9DX38_METAQ</name>
<organism evidence="6">
    <name type="scientific">Metarhizium acridum (strain CQMa 102)</name>
    <dbReference type="NCBI Taxonomy" id="655827"/>
    <lineage>
        <taxon>Eukaryota</taxon>
        <taxon>Fungi</taxon>
        <taxon>Dikarya</taxon>
        <taxon>Ascomycota</taxon>
        <taxon>Pezizomycotina</taxon>
        <taxon>Sordariomycetes</taxon>
        <taxon>Hypocreomycetidae</taxon>
        <taxon>Hypocreales</taxon>
        <taxon>Clavicipitaceae</taxon>
        <taxon>Metarhizium</taxon>
    </lineage>
</organism>
<dbReference type="PANTHER" id="PTHR32183:SF6">
    <property type="entry name" value="CYSTEINE SULFINATE DESULFINASE_CYSTEINE DESULFURASE AND RELATED ENZYMES"/>
    <property type="match status" value="1"/>
</dbReference>
<sequence length="285" mass="31493">MPPNTLAFTEILTADARSRLLEHFSGDGPPANDRWAALWDKGDFLPWDRGTPSLALEDALKEHKDLLGPSVFITDALTGETRRKRALVPGCGRGYDVLLLASFGYDAVGLEVSLEAIACCKAFAQGNKEKYPVQDASIGPGKATFIQGDFFKEDWLNKVDGGRTFELFYDYTFFCALAPAMRHHWALRLLQLVSPHPESRLICLEFPTCKAPNTGGPPFGVPSPVYVAHLGHPGSEQPYDAQGNLLMDHVKVVESPCFQRIAHWKAERTHEVGKGTDWVSIWKAA</sequence>
<dbReference type="GO" id="GO:0008757">
    <property type="term" value="F:S-adenosylmethionine-dependent methyltransferase activity"/>
    <property type="evidence" value="ECO:0007669"/>
    <property type="project" value="InterPro"/>
</dbReference>
<dbReference type="InParanoid" id="E9DX38"/>
<dbReference type="Gene3D" id="3.40.50.150">
    <property type="entry name" value="Vaccinia Virus protein VP39"/>
    <property type="match status" value="1"/>
</dbReference>
<dbReference type="KEGG" id="maw:19246497"/>
<accession>E9DX38</accession>
<dbReference type="AlphaFoldDB" id="E9DX38"/>
<evidence type="ECO:0000256" key="2">
    <source>
        <dbReference type="ARBA" id="ARBA00022603"/>
    </source>
</evidence>
<dbReference type="OMA" id="HLCETGS"/>
<evidence type="ECO:0000313" key="5">
    <source>
        <dbReference type="EMBL" id="EFY91901.1"/>
    </source>
</evidence>
<gene>
    <name evidence="5" type="ORF">MAC_02186</name>
</gene>
<protein>
    <submittedName>
        <fullName evidence="5">Thiol methyltransferase, putative</fullName>
    </submittedName>
</protein>
<keyword evidence="3 5" id="KW-0808">Transferase</keyword>
<reference evidence="5 6" key="1">
    <citation type="journal article" date="2011" name="PLoS Genet.">
        <title>Genome sequencing and comparative transcriptomics of the model entomopathogenic fungi Metarhizium anisopliae and M. acridum.</title>
        <authorList>
            <person name="Gao Q."/>
            <person name="Jin K."/>
            <person name="Ying S.H."/>
            <person name="Zhang Y."/>
            <person name="Xiao G."/>
            <person name="Shang Y."/>
            <person name="Duan Z."/>
            <person name="Hu X."/>
            <person name="Xie X.Q."/>
            <person name="Zhou G."/>
            <person name="Peng G."/>
            <person name="Luo Z."/>
            <person name="Huang W."/>
            <person name="Wang B."/>
            <person name="Fang W."/>
            <person name="Wang S."/>
            <person name="Zhong Y."/>
            <person name="Ma L.J."/>
            <person name="St Leger R.J."/>
            <person name="Zhao G.P."/>
            <person name="Pei Y."/>
            <person name="Feng M.G."/>
            <person name="Xia Y."/>
            <person name="Wang C."/>
        </authorList>
    </citation>
    <scope>NUCLEOTIDE SEQUENCE [LARGE SCALE GENOMIC DNA]</scope>
    <source>
        <strain evidence="5 6">CQMa 102</strain>
    </source>
</reference>
<dbReference type="Pfam" id="PF05724">
    <property type="entry name" value="TPMT"/>
    <property type="match status" value="1"/>
</dbReference>
<evidence type="ECO:0000313" key="6">
    <source>
        <dbReference type="Proteomes" id="UP000002499"/>
    </source>
</evidence>
<dbReference type="EMBL" id="GL698479">
    <property type="protein sequence ID" value="EFY91901.1"/>
    <property type="molecule type" value="Genomic_DNA"/>
</dbReference>
<dbReference type="InterPro" id="IPR008854">
    <property type="entry name" value="TPMT"/>
</dbReference>
<dbReference type="SUPFAM" id="SSF53335">
    <property type="entry name" value="S-adenosyl-L-methionine-dependent methyltransferases"/>
    <property type="match status" value="1"/>
</dbReference>
<evidence type="ECO:0000256" key="4">
    <source>
        <dbReference type="ARBA" id="ARBA00022691"/>
    </source>
</evidence>
<dbReference type="GO" id="GO:0032259">
    <property type="term" value="P:methylation"/>
    <property type="evidence" value="ECO:0007669"/>
    <property type="project" value="UniProtKB-KW"/>
</dbReference>
<keyword evidence="6" id="KW-1185">Reference proteome</keyword>
<dbReference type="InterPro" id="IPR029063">
    <property type="entry name" value="SAM-dependent_MTases_sf"/>
</dbReference>
<dbReference type="Proteomes" id="UP000002499">
    <property type="component" value="Unassembled WGS sequence"/>
</dbReference>
<proteinExistence type="predicted"/>
<dbReference type="HOGENOM" id="CLU_056435_7_0_1"/>
<dbReference type="PROSITE" id="PS51585">
    <property type="entry name" value="SAM_MT_TPMT"/>
    <property type="match status" value="1"/>
</dbReference>
<dbReference type="eggNOG" id="ENOG502QS1V">
    <property type="taxonomic scope" value="Eukaryota"/>
</dbReference>
<dbReference type="OrthoDB" id="276151at2759"/>
<keyword evidence="2 5" id="KW-0489">Methyltransferase</keyword>